<evidence type="ECO:0000313" key="4">
    <source>
        <dbReference type="Proteomes" id="UP000501600"/>
    </source>
</evidence>
<evidence type="ECO:0000259" key="1">
    <source>
        <dbReference type="Pfam" id="PF07287"/>
    </source>
</evidence>
<dbReference type="PANTHER" id="PTHR47708">
    <property type="match status" value="1"/>
</dbReference>
<dbReference type="AlphaFoldDB" id="A0A6H2DQB4"/>
<dbReference type="PANTHER" id="PTHR47708:SF2">
    <property type="entry name" value="SI:CH73-132F6.5"/>
    <property type="match status" value="1"/>
</dbReference>
<feature type="domain" description="AtuA-like ferredoxin-fold" evidence="2">
    <location>
        <begin position="446"/>
        <end position="544"/>
    </location>
</feature>
<dbReference type="Pfam" id="PF07287">
    <property type="entry name" value="AtuA"/>
    <property type="match status" value="1"/>
</dbReference>
<organism evidence="3 4">
    <name type="scientific">Parasphingorhabdus halotolerans</name>
    <dbReference type="NCBI Taxonomy" id="2725558"/>
    <lineage>
        <taxon>Bacteria</taxon>
        <taxon>Pseudomonadati</taxon>
        <taxon>Pseudomonadota</taxon>
        <taxon>Alphaproteobacteria</taxon>
        <taxon>Sphingomonadales</taxon>
        <taxon>Sphingomonadaceae</taxon>
        <taxon>Parasphingorhabdus</taxon>
    </lineage>
</organism>
<dbReference type="Proteomes" id="UP000501600">
    <property type="component" value="Chromosome"/>
</dbReference>
<proteinExistence type="predicted"/>
<evidence type="ECO:0000259" key="2">
    <source>
        <dbReference type="Pfam" id="PF23544"/>
    </source>
</evidence>
<dbReference type="KEGG" id="phao:HF685_13530"/>
<reference evidence="3 4" key="1">
    <citation type="submission" date="2020-04" db="EMBL/GenBank/DDBJ databases">
        <title>Genome sequence for Sphingorhabdus sp. strain M1.</title>
        <authorList>
            <person name="Park S.-J."/>
        </authorList>
    </citation>
    <scope>NUCLEOTIDE SEQUENCE [LARGE SCALE GENOMIC DNA]</scope>
    <source>
        <strain evidence="3 4">JK6</strain>
    </source>
</reference>
<gene>
    <name evidence="3" type="ORF">HF685_13530</name>
</gene>
<feature type="domain" description="Acyclic terpene utilisation N-terminal" evidence="1">
    <location>
        <begin position="8"/>
        <end position="410"/>
    </location>
</feature>
<dbReference type="EMBL" id="CP051217">
    <property type="protein sequence ID" value="QJB70852.1"/>
    <property type="molecule type" value="Genomic_DNA"/>
</dbReference>
<accession>A0A6H2DQB4</accession>
<keyword evidence="4" id="KW-1185">Reference proteome</keyword>
<protein>
    <submittedName>
        <fullName evidence="3">DUF1446 domain-containing protein</fullName>
    </submittedName>
</protein>
<name>A0A6H2DQB4_9SPHN</name>
<sequence length="553" mass="59276">MAVPQLLATNVDYIMFDYLAEGAMGLFGRMRQEDAKSGYPSDFMDVHVGPFLQQIAEKSVRIIANAGAVNPAGLASDVRSKIDELGLKLKVACISGDDLMDRAADLAGTPDMFTGALLPSSGYTSINAYLGAMPIAAALADGADIVITGRTVDSALTLGPLIHEFGWAVDDWDRLAAGTVAGHLIECSGQVTGGTFTDWRDVEGWENIGSPIAECRADGSCIITKPENSGGLVSVGTVAEQLLYEVGDPQTYFVPDVVCDFTQVTLEQVGDDRVRVTGAKGYSATDSLKACATWDDGWRGIAYQPIIGPDARAKAKKQAAAMFARGSMMLRGRGMADWLRTEAVMIGGNEEILLKLIVEHDDMLPCQMFAREQFSSISAMSPGTSVSFGIQIQPVMHLGSFLVPKTGVIAQINGENFLENVQSGFAPAMIERPPVPKLDTETLETVPLEKLAFARSGEKGEMINIAIIARKPENLASLRSSLTEASLTDWFTDLGRFTVTTYDVPGIDAFNITLDGALPGGINQSQRLDPAAKSIAQRLMNFPVSVPPRIRRV</sequence>
<dbReference type="InterPro" id="IPR010839">
    <property type="entry name" value="AtuA_N"/>
</dbReference>
<dbReference type="Pfam" id="PF23544">
    <property type="entry name" value="AtuA_ferredoxin"/>
    <property type="match status" value="1"/>
</dbReference>
<evidence type="ECO:0000313" key="3">
    <source>
        <dbReference type="EMBL" id="QJB70852.1"/>
    </source>
</evidence>
<dbReference type="InterPro" id="IPR056362">
    <property type="entry name" value="AtuA-like_ferredoxin_dom"/>
</dbReference>